<accession>A0A8T0G6D4</accession>
<dbReference type="AlphaFoldDB" id="A0A8T0G6D4"/>
<organism evidence="2 3">
    <name type="scientific">Ceratodon purpureus</name>
    <name type="common">Fire moss</name>
    <name type="synonym">Dicranum purpureum</name>
    <dbReference type="NCBI Taxonomy" id="3225"/>
    <lineage>
        <taxon>Eukaryota</taxon>
        <taxon>Viridiplantae</taxon>
        <taxon>Streptophyta</taxon>
        <taxon>Embryophyta</taxon>
        <taxon>Bryophyta</taxon>
        <taxon>Bryophytina</taxon>
        <taxon>Bryopsida</taxon>
        <taxon>Dicranidae</taxon>
        <taxon>Pseudoditrichales</taxon>
        <taxon>Ditrichaceae</taxon>
        <taxon>Ceratodon</taxon>
    </lineage>
</organism>
<gene>
    <name evidence="2" type="ORF">KC19_12G120400</name>
</gene>
<evidence type="ECO:0000313" key="3">
    <source>
        <dbReference type="Proteomes" id="UP000822688"/>
    </source>
</evidence>
<sequence length="100" mass="11298">EAPTGRVKIGSLLSGNFCRLRTRRFQISTMHEVISEMTQLTTEITDSRYFEPQDHRNHTQFIFIRSQGTERSFSSQSQNDPSTGLRGISARPVASPLGKI</sequence>
<keyword evidence="3" id="KW-1185">Reference proteome</keyword>
<comment type="caution">
    <text evidence="2">The sequence shown here is derived from an EMBL/GenBank/DDBJ whole genome shotgun (WGS) entry which is preliminary data.</text>
</comment>
<feature type="region of interest" description="Disordered" evidence="1">
    <location>
        <begin position="67"/>
        <end position="100"/>
    </location>
</feature>
<evidence type="ECO:0000256" key="1">
    <source>
        <dbReference type="SAM" id="MobiDB-lite"/>
    </source>
</evidence>
<reference evidence="2" key="1">
    <citation type="submission" date="2020-06" db="EMBL/GenBank/DDBJ databases">
        <title>WGS assembly of Ceratodon purpureus strain R40.</title>
        <authorList>
            <person name="Carey S.B."/>
            <person name="Jenkins J."/>
            <person name="Shu S."/>
            <person name="Lovell J.T."/>
            <person name="Sreedasyam A."/>
            <person name="Maumus F."/>
            <person name="Tiley G.P."/>
            <person name="Fernandez-Pozo N."/>
            <person name="Barry K."/>
            <person name="Chen C."/>
            <person name="Wang M."/>
            <person name="Lipzen A."/>
            <person name="Daum C."/>
            <person name="Saski C.A."/>
            <person name="Payton A.C."/>
            <person name="Mcbreen J.C."/>
            <person name="Conrad R.E."/>
            <person name="Kollar L.M."/>
            <person name="Olsson S."/>
            <person name="Huttunen S."/>
            <person name="Landis J.B."/>
            <person name="Wickett N.J."/>
            <person name="Johnson M.G."/>
            <person name="Rensing S.A."/>
            <person name="Grimwood J."/>
            <person name="Schmutz J."/>
            <person name="Mcdaniel S.F."/>
        </authorList>
    </citation>
    <scope>NUCLEOTIDE SEQUENCE</scope>
    <source>
        <strain evidence="2">R40</strain>
    </source>
</reference>
<feature type="compositionally biased region" description="Polar residues" evidence="1">
    <location>
        <begin position="67"/>
        <end position="82"/>
    </location>
</feature>
<dbReference type="Proteomes" id="UP000822688">
    <property type="component" value="Chromosome 12"/>
</dbReference>
<proteinExistence type="predicted"/>
<protein>
    <submittedName>
        <fullName evidence="2">Uncharacterized protein</fullName>
    </submittedName>
</protein>
<feature type="non-terminal residue" evidence="2">
    <location>
        <position position="1"/>
    </location>
</feature>
<name>A0A8T0G6D4_CERPU</name>
<evidence type="ECO:0000313" key="2">
    <source>
        <dbReference type="EMBL" id="KAG0554803.1"/>
    </source>
</evidence>
<dbReference type="EMBL" id="CM026433">
    <property type="protein sequence ID" value="KAG0554803.1"/>
    <property type="molecule type" value="Genomic_DNA"/>
</dbReference>